<evidence type="ECO:0000313" key="2">
    <source>
        <dbReference type="Proteomes" id="UP000179214"/>
    </source>
</evidence>
<dbReference type="Gene3D" id="3.40.50.450">
    <property type="match status" value="1"/>
</dbReference>
<accession>A0A1G2I4N0</accession>
<proteinExistence type="predicted"/>
<reference evidence="1 2" key="1">
    <citation type="journal article" date="2016" name="Nat. Commun.">
        <title>Thousands of microbial genomes shed light on interconnected biogeochemical processes in an aquifer system.</title>
        <authorList>
            <person name="Anantharaman K."/>
            <person name="Brown C.T."/>
            <person name="Hug L.A."/>
            <person name="Sharon I."/>
            <person name="Castelle C.J."/>
            <person name="Probst A.J."/>
            <person name="Thomas B.C."/>
            <person name="Singh A."/>
            <person name="Wilkins M.J."/>
            <person name="Karaoz U."/>
            <person name="Brodie E.L."/>
            <person name="Williams K.H."/>
            <person name="Hubbard S.S."/>
            <person name="Banfield J.F."/>
        </authorList>
    </citation>
    <scope>NUCLEOTIDE SEQUENCE [LARGE SCALE GENOMIC DNA]</scope>
</reference>
<dbReference type="AlphaFoldDB" id="A0A1G2I4N0"/>
<organism evidence="1 2">
    <name type="scientific">Candidatus Staskawiczbacteria bacterium RIFCSPHIGHO2_12_FULL_38_11</name>
    <dbReference type="NCBI Taxonomy" id="1802209"/>
    <lineage>
        <taxon>Bacteria</taxon>
        <taxon>Candidatus Staskawicziibacteriota</taxon>
    </lineage>
</organism>
<dbReference type="EMBL" id="MHOV01000027">
    <property type="protein sequence ID" value="OGZ69782.1"/>
    <property type="molecule type" value="Genomic_DNA"/>
</dbReference>
<name>A0A1G2I4N0_9BACT</name>
<evidence type="ECO:0008006" key="3">
    <source>
        <dbReference type="Google" id="ProtNLM"/>
    </source>
</evidence>
<protein>
    <recommendedName>
        <fullName evidence="3">Nucleoside 2-deoxyribosyltransferase</fullName>
    </recommendedName>
</protein>
<gene>
    <name evidence="1" type="ORF">A3F47_01990</name>
</gene>
<sequence>MKKLVFLGGTCANNGWRDGLIAELVDLGISRECLFNPVVANWNEEAQANEEEAKANASHFVFYLADPNQPGNPLSYYSAIEATMALYDHPDTTVVVFDNEGIEGQFLKASKQAEKVLRKRHPNAVILGSREEAIDWLEKQLS</sequence>
<dbReference type="Proteomes" id="UP000179214">
    <property type="component" value="Unassembled WGS sequence"/>
</dbReference>
<comment type="caution">
    <text evidence="1">The sequence shown here is derived from an EMBL/GenBank/DDBJ whole genome shotgun (WGS) entry which is preliminary data.</text>
</comment>
<evidence type="ECO:0000313" key="1">
    <source>
        <dbReference type="EMBL" id="OGZ69782.1"/>
    </source>
</evidence>